<dbReference type="InterPro" id="IPR016181">
    <property type="entry name" value="Acyl_CoA_acyltransferase"/>
</dbReference>
<dbReference type="PROSITE" id="PS51186">
    <property type="entry name" value="GNAT"/>
    <property type="match status" value="1"/>
</dbReference>
<dbReference type="CDD" id="cd04301">
    <property type="entry name" value="NAT_SF"/>
    <property type="match status" value="1"/>
</dbReference>
<evidence type="ECO:0000256" key="2">
    <source>
        <dbReference type="ARBA" id="ARBA00023315"/>
    </source>
</evidence>
<dbReference type="EC" id="2.3.1.-" evidence="4"/>
<dbReference type="AlphaFoldDB" id="A0A6J4MH25"/>
<dbReference type="Gene3D" id="3.40.630.30">
    <property type="match status" value="1"/>
</dbReference>
<dbReference type="PANTHER" id="PTHR43877">
    <property type="entry name" value="AMINOALKYLPHOSPHONATE N-ACETYLTRANSFERASE-RELATED-RELATED"/>
    <property type="match status" value="1"/>
</dbReference>
<dbReference type="GO" id="GO:0016747">
    <property type="term" value="F:acyltransferase activity, transferring groups other than amino-acyl groups"/>
    <property type="evidence" value="ECO:0007669"/>
    <property type="project" value="InterPro"/>
</dbReference>
<evidence type="ECO:0000256" key="1">
    <source>
        <dbReference type="ARBA" id="ARBA00022679"/>
    </source>
</evidence>
<organism evidence="4">
    <name type="scientific">uncultured Nocardioidaceae bacterium</name>
    <dbReference type="NCBI Taxonomy" id="253824"/>
    <lineage>
        <taxon>Bacteria</taxon>
        <taxon>Bacillati</taxon>
        <taxon>Actinomycetota</taxon>
        <taxon>Actinomycetes</taxon>
        <taxon>Propionibacteriales</taxon>
        <taxon>Nocardioidaceae</taxon>
        <taxon>environmental samples</taxon>
    </lineage>
</organism>
<dbReference type="Pfam" id="PF00583">
    <property type="entry name" value="Acetyltransf_1"/>
    <property type="match status" value="1"/>
</dbReference>
<protein>
    <submittedName>
        <fullName evidence="4">Ribosomal-protein-S18p-alanine acetyltransferase</fullName>
        <ecNumber evidence="4">2.3.1.-</ecNumber>
    </submittedName>
</protein>
<name>A0A6J4MH25_9ACTN</name>
<dbReference type="InterPro" id="IPR000182">
    <property type="entry name" value="GNAT_dom"/>
</dbReference>
<dbReference type="InterPro" id="IPR050832">
    <property type="entry name" value="Bact_Acetyltransf"/>
</dbReference>
<gene>
    <name evidence="4" type="ORF">AVDCRST_MAG72-1729</name>
</gene>
<dbReference type="SUPFAM" id="SSF55729">
    <property type="entry name" value="Acyl-CoA N-acyltransferases (Nat)"/>
    <property type="match status" value="1"/>
</dbReference>
<dbReference type="EMBL" id="CADCUJ010000077">
    <property type="protein sequence ID" value="CAA9355076.1"/>
    <property type="molecule type" value="Genomic_DNA"/>
</dbReference>
<keyword evidence="2 4" id="KW-0012">Acyltransferase</keyword>
<keyword evidence="1 4" id="KW-0808">Transferase</keyword>
<sequence length="144" mass="15700">MIIRPGSTDDVPALAALERMLFGVDAWSEDAVRAELTGADRFAAVAVRDAEVLGYLIARSSGDGVVDLHRFGVHPDHRRAGIARTVLASMADGVRPGARRILLEVSASNRAGVAFYTAEGFVEISRRPRYYRDGSDALVMERER</sequence>
<feature type="domain" description="N-acetyltransferase" evidence="3">
    <location>
        <begin position="1"/>
        <end position="144"/>
    </location>
</feature>
<accession>A0A6J4MH25</accession>
<evidence type="ECO:0000313" key="4">
    <source>
        <dbReference type="EMBL" id="CAA9355076.1"/>
    </source>
</evidence>
<evidence type="ECO:0000259" key="3">
    <source>
        <dbReference type="PROSITE" id="PS51186"/>
    </source>
</evidence>
<proteinExistence type="predicted"/>
<reference evidence="4" key="1">
    <citation type="submission" date="2020-02" db="EMBL/GenBank/DDBJ databases">
        <authorList>
            <person name="Meier V. D."/>
        </authorList>
    </citation>
    <scope>NUCLEOTIDE SEQUENCE</scope>
    <source>
        <strain evidence="4">AVDCRST_MAG72</strain>
    </source>
</reference>